<keyword evidence="2" id="KW-1133">Transmembrane helix</keyword>
<comment type="caution">
    <text evidence="3">The sequence shown here is derived from an EMBL/GenBank/DDBJ whole genome shotgun (WGS) entry which is preliminary data.</text>
</comment>
<protein>
    <submittedName>
        <fullName evidence="3">Uncharacterized protein</fullName>
    </submittedName>
</protein>
<evidence type="ECO:0000256" key="2">
    <source>
        <dbReference type="SAM" id="Phobius"/>
    </source>
</evidence>
<proteinExistence type="predicted"/>
<keyword evidence="2" id="KW-0812">Transmembrane</keyword>
<dbReference type="AlphaFoldDB" id="A0A1F7IH14"/>
<feature type="transmembrane region" description="Helical" evidence="2">
    <location>
        <begin position="221"/>
        <end position="242"/>
    </location>
</feature>
<dbReference type="EMBL" id="MGAF01000006">
    <property type="protein sequence ID" value="OGK42649.1"/>
    <property type="molecule type" value="Genomic_DNA"/>
</dbReference>
<reference evidence="3 4" key="1">
    <citation type="journal article" date="2016" name="Nat. Commun.">
        <title>Thousands of microbial genomes shed light on interconnected biogeochemical processes in an aquifer system.</title>
        <authorList>
            <person name="Anantharaman K."/>
            <person name="Brown C.T."/>
            <person name="Hug L.A."/>
            <person name="Sharon I."/>
            <person name="Castelle C.J."/>
            <person name="Probst A.J."/>
            <person name="Thomas B.C."/>
            <person name="Singh A."/>
            <person name="Wilkins M.J."/>
            <person name="Karaoz U."/>
            <person name="Brodie E.L."/>
            <person name="Williams K.H."/>
            <person name="Hubbard S.S."/>
            <person name="Banfield J.F."/>
        </authorList>
    </citation>
    <scope>NUCLEOTIDE SEQUENCE [LARGE SCALE GENOMIC DNA]</scope>
</reference>
<feature type="coiled-coil region" evidence="1">
    <location>
        <begin position="276"/>
        <end position="324"/>
    </location>
</feature>
<evidence type="ECO:0000313" key="3">
    <source>
        <dbReference type="EMBL" id="OGK42649.1"/>
    </source>
</evidence>
<gene>
    <name evidence="3" type="ORF">A3A74_06465</name>
</gene>
<dbReference type="SUPFAM" id="SSF101898">
    <property type="entry name" value="NHL repeat"/>
    <property type="match status" value="1"/>
</dbReference>
<organism evidence="3 4">
    <name type="scientific">Candidatus Roizmanbacteria bacterium RIFCSPLOWO2_01_FULL_35_13</name>
    <dbReference type="NCBI Taxonomy" id="1802055"/>
    <lineage>
        <taxon>Bacteria</taxon>
        <taxon>Candidatus Roizmaniibacteriota</taxon>
    </lineage>
</organism>
<name>A0A1F7IH14_9BACT</name>
<dbReference type="Proteomes" id="UP000179270">
    <property type="component" value="Unassembled WGS sequence"/>
</dbReference>
<accession>A0A1F7IH14</accession>
<evidence type="ECO:0000256" key="1">
    <source>
        <dbReference type="SAM" id="Coils"/>
    </source>
</evidence>
<keyword evidence="2" id="KW-0472">Membrane</keyword>
<evidence type="ECO:0000313" key="4">
    <source>
        <dbReference type="Proteomes" id="UP000179270"/>
    </source>
</evidence>
<keyword evidence="1" id="KW-0175">Coiled coil</keyword>
<sequence length="576" mass="65128">MLNQNSAAYTGKEKTGGFSGVIAENNFLAVFEIEEGINSDQGKEMLQKIKEEVPTSVIENLGSFDRFISQVITKYNFPSSFSLAAGYIREKVMYLKTGGMGRIYLKRGNNFAQIIENDNSASGYIEAGDFYIFTTKRFIDVLGSDIELKTVFDHKGPAELIEDFKSLLKERDDAGAVSLFTQFKEDQIEENRLIEAEESPKENSFLTLFKDYSQKIGKKKILTFTAVIAILFILIWSVVLGYQRRSRSEINKKIKSTKELVTLKLDQAEEVAFLNLPRSMNLLSEAKQEVEKLKKEIGDRSKEIEEMENLVKNTESKIVKKEDKNYEEFYDLTLDSKGAKGDKLYLEKENLSIIDRGKGTVYILSLSKKSLDKNNSSEIKKASGIAAYQDYVLFYVEGEDVFKISIDDKSKKVINKDKDWGEINDMWIYNGNLYLLDSGKGDIYKYLVAENGYSEKNSYLKGNAGSIKGANSIAIDSSVYIGLDDEIIKYTAGAKDDFSTSWPEKNVKFTKIFTSTEVEKVYGWDKTNGAIYVLGKNGTYERQINSSILSKASDFVVFNNSVYVLVGEKIYKIGLE</sequence>
<dbReference type="STRING" id="1802055.A3A74_06465"/>